<feature type="transmembrane region" description="Helical" evidence="1">
    <location>
        <begin position="32"/>
        <end position="52"/>
    </location>
</feature>
<keyword evidence="1" id="KW-0472">Membrane</keyword>
<dbReference type="AlphaFoldDB" id="A0A1M5A5V9"/>
<reference evidence="2 3" key="1">
    <citation type="submission" date="2016-11" db="EMBL/GenBank/DDBJ databases">
        <authorList>
            <person name="Jaros S."/>
            <person name="Januszkiewicz K."/>
            <person name="Wedrychowicz H."/>
        </authorList>
    </citation>
    <scope>NUCLEOTIDE SEQUENCE [LARGE SCALE GENOMIC DNA]</scope>
    <source>
        <strain evidence="2 3">DSM 26910</strain>
    </source>
</reference>
<sequence>MGYFLVSLFFDQTVDVIIKYSSWHNTEAISPLYFTLLMVLYALSLTGAIRMWKFHRNGFWLYLFAQLAILFIPVVWTDWQAFSAANAIFTLVFITGYALNLKHFKKTKEPFSI</sequence>
<accession>A0A1M5A5V9</accession>
<keyword evidence="1" id="KW-1133">Transmembrane helix</keyword>
<evidence type="ECO:0000313" key="2">
    <source>
        <dbReference type="EMBL" id="SHF25650.1"/>
    </source>
</evidence>
<evidence type="ECO:0000313" key="3">
    <source>
        <dbReference type="Proteomes" id="UP000184164"/>
    </source>
</evidence>
<organism evidence="2 3">
    <name type="scientific">Mariniphaga anaerophila</name>
    <dbReference type="NCBI Taxonomy" id="1484053"/>
    <lineage>
        <taxon>Bacteria</taxon>
        <taxon>Pseudomonadati</taxon>
        <taxon>Bacteroidota</taxon>
        <taxon>Bacteroidia</taxon>
        <taxon>Marinilabiliales</taxon>
        <taxon>Prolixibacteraceae</taxon>
        <taxon>Mariniphaga</taxon>
    </lineage>
</organism>
<evidence type="ECO:0000256" key="1">
    <source>
        <dbReference type="SAM" id="Phobius"/>
    </source>
</evidence>
<protein>
    <submittedName>
        <fullName evidence="2">Uncharacterized protein</fullName>
    </submittedName>
</protein>
<feature type="transmembrane region" description="Helical" evidence="1">
    <location>
        <begin position="59"/>
        <end position="76"/>
    </location>
</feature>
<keyword evidence="3" id="KW-1185">Reference proteome</keyword>
<keyword evidence="1" id="KW-0812">Transmembrane</keyword>
<name>A0A1M5A5V9_9BACT</name>
<gene>
    <name evidence="2" type="ORF">SAMN05444274_104198</name>
</gene>
<dbReference type="EMBL" id="FQUM01000004">
    <property type="protein sequence ID" value="SHF25650.1"/>
    <property type="molecule type" value="Genomic_DNA"/>
</dbReference>
<dbReference type="Proteomes" id="UP000184164">
    <property type="component" value="Unassembled WGS sequence"/>
</dbReference>
<feature type="transmembrane region" description="Helical" evidence="1">
    <location>
        <begin position="82"/>
        <end position="99"/>
    </location>
</feature>
<proteinExistence type="predicted"/>